<feature type="region of interest" description="Disordered" evidence="6">
    <location>
        <begin position="263"/>
        <end position="390"/>
    </location>
</feature>
<feature type="domain" description="E2F/DP family winged-helix DNA-binding" evidence="7">
    <location>
        <begin position="188"/>
        <end position="271"/>
    </location>
</feature>
<dbReference type="EMBL" id="HBHW01004105">
    <property type="protein sequence ID" value="CAE0035019.1"/>
    <property type="molecule type" value="Transcribed_RNA"/>
</dbReference>
<protein>
    <recommendedName>
        <fullName evidence="7">E2F/DP family winged-helix DNA-binding domain-containing protein</fullName>
    </recommendedName>
</protein>
<gene>
    <name evidence="8" type="ORF">RMAR00112_LOCUS2965</name>
</gene>
<comment type="similarity">
    <text evidence="1 5">Belongs to the E2F/DP family.</text>
</comment>
<accession>A0A7S3E847</accession>
<dbReference type="InterPro" id="IPR036390">
    <property type="entry name" value="WH_DNA-bd_sf"/>
</dbReference>
<evidence type="ECO:0000256" key="5">
    <source>
        <dbReference type="RuleBase" id="RU003796"/>
    </source>
</evidence>
<evidence type="ECO:0000256" key="2">
    <source>
        <dbReference type="ARBA" id="ARBA00023015"/>
    </source>
</evidence>
<dbReference type="GO" id="GO:0000981">
    <property type="term" value="F:DNA-binding transcription factor activity, RNA polymerase II-specific"/>
    <property type="evidence" value="ECO:0007669"/>
    <property type="project" value="TreeGrafter"/>
</dbReference>
<dbReference type="InterPro" id="IPR015633">
    <property type="entry name" value="E2F"/>
</dbReference>
<evidence type="ECO:0000313" key="8">
    <source>
        <dbReference type="EMBL" id="CAE0035019.1"/>
    </source>
</evidence>
<dbReference type="InterPro" id="IPR003316">
    <property type="entry name" value="E2F_WHTH_DNA-bd_dom"/>
</dbReference>
<feature type="compositionally biased region" description="Polar residues" evidence="6">
    <location>
        <begin position="313"/>
        <end position="332"/>
    </location>
</feature>
<keyword evidence="4 5" id="KW-0804">Transcription</keyword>
<feature type="region of interest" description="Disordered" evidence="6">
    <location>
        <begin position="1"/>
        <end position="42"/>
    </location>
</feature>
<dbReference type="SMART" id="SM01372">
    <property type="entry name" value="E2F_TDP"/>
    <property type="match status" value="2"/>
</dbReference>
<dbReference type="Pfam" id="PF02319">
    <property type="entry name" value="WHD_E2F_TDP"/>
    <property type="match status" value="2"/>
</dbReference>
<organism evidence="8">
    <name type="scientific">Rhodosorus marinus</name>
    <dbReference type="NCBI Taxonomy" id="101924"/>
    <lineage>
        <taxon>Eukaryota</taxon>
        <taxon>Rhodophyta</taxon>
        <taxon>Stylonematophyceae</taxon>
        <taxon>Stylonematales</taxon>
        <taxon>Stylonemataceae</taxon>
        <taxon>Rhodosorus</taxon>
    </lineage>
</organism>
<keyword evidence="3 5" id="KW-0238">DNA-binding</keyword>
<dbReference type="PANTHER" id="PTHR12081">
    <property type="entry name" value="TRANSCRIPTION FACTOR E2F"/>
    <property type="match status" value="1"/>
</dbReference>
<reference evidence="8" key="1">
    <citation type="submission" date="2021-01" db="EMBL/GenBank/DDBJ databases">
        <authorList>
            <person name="Corre E."/>
            <person name="Pelletier E."/>
            <person name="Niang G."/>
            <person name="Scheremetjew M."/>
            <person name="Finn R."/>
            <person name="Kale V."/>
            <person name="Holt S."/>
            <person name="Cochrane G."/>
            <person name="Meng A."/>
            <person name="Brown T."/>
            <person name="Cohen L."/>
        </authorList>
    </citation>
    <scope>NUCLEOTIDE SEQUENCE</scope>
    <source>
        <strain evidence="8">CCMP 769</strain>
    </source>
</reference>
<dbReference type="InterPro" id="IPR036388">
    <property type="entry name" value="WH-like_DNA-bd_sf"/>
</dbReference>
<proteinExistence type="inferred from homology"/>
<name>A0A7S3E847_9RHOD</name>
<evidence type="ECO:0000259" key="7">
    <source>
        <dbReference type="SMART" id="SM01372"/>
    </source>
</evidence>
<evidence type="ECO:0000256" key="3">
    <source>
        <dbReference type="ARBA" id="ARBA00023125"/>
    </source>
</evidence>
<feature type="compositionally biased region" description="Polar residues" evidence="6">
    <location>
        <begin position="15"/>
        <end position="35"/>
    </location>
</feature>
<dbReference type="AlphaFoldDB" id="A0A7S3E847"/>
<dbReference type="PANTHER" id="PTHR12081:SF7">
    <property type="entry name" value="TRANSCRIPTION FACTOR EFL-3"/>
    <property type="match status" value="1"/>
</dbReference>
<feature type="compositionally biased region" description="Polar residues" evidence="6">
    <location>
        <begin position="340"/>
        <end position="351"/>
    </location>
</feature>
<sequence length="590" mass="64134">MTCDGGVGSELRNGIPQTDGATSENATTAAISQRGTKGKGRNAAYDRKVKSLSMFSQRFVEAYGNCVGSEIALDEAAWKLGVERRRLYDIVNVFESIGVMVRKAKSTYVWFGKAKLDAVLGVVESTTLEEDCLFLELVFQAICSSPEESCSQKISPSEPCSGMAKEHEDNERIRQAISSLGSSTTDPRRGNSLAILSARFVQLLMRAQDSIVSFAEASEELIGTNPYDEQQAGRMKSKIRRLYDIANILCSLELLRKTHTADGKPAFKWVGPSSNARKACETVPKPQIKSKRKRQLSSSHPLTPTKDVKKTRPSTPSAENYLSTESDTSNVDSLEPGDTMSIQDSPVSDTSMGKDKAMSSKNSPTQAQTSSKRSQYDKQPDKNLPSEPEEWMKHLQRTWSSILTMSTREGGEEARGLGTPQGFGKFQGTLASFMQSQASSGNPHCTFPFPQPPMIPMPMGGCPPGTIFPHQIGASSLPSRGTSYVQGSPVPFFAPGAEGSHDYPGGPAPTNVQGASVPPMLFPFLLPIPVPFPCPSDHHEGQAARKVNETVGASPRPDLFHHELSFLIDSLLLFLPSRLSLYLHPNTTLL</sequence>
<comment type="subcellular location">
    <subcellularLocation>
        <location evidence="5">Nucleus</location>
    </subcellularLocation>
</comment>
<dbReference type="GO" id="GO:0000978">
    <property type="term" value="F:RNA polymerase II cis-regulatory region sequence-specific DNA binding"/>
    <property type="evidence" value="ECO:0007669"/>
    <property type="project" value="InterPro"/>
</dbReference>
<keyword evidence="2 5" id="KW-0805">Transcription regulation</keyword>
<evidence type="ECO:0000256" key="6">
    <source>
        <dbReference type="SAM" id="MobiDB-lite"/>
    </source>
</evidence>
<dbReference type="SUPFAM" id="SSF46785">
    <property type="entry name" value="Winged helix' DNA-binding domain"/>
    <property type="match status" value="2"/>
</dbReference>
<dbReference type="Gene3D" id="1.10.10.10">
    <property type="entry name" value="Winged helix-like DNA-binding domain superfamily/Winged helix DNA-binding domain"/>
    <property type="match status" value="2"/>
</dbReference>
<keyword evidence="5" id="KW-0539">Nucleus</keyword>
<evidence type="ECO:0000256" key="4">
    <source>
        <dbReference type="ARBA" id="ARBA00023163"/>
    </source>
</evidence>
<feature type="domain" description="E2F/DP family winged-helix DNA-binding" evidence="7">
    <location>
        <begin position="47"/>
        <end position="112"/>
    </location>
</feature>
<dbReference type="GO" id="GO:0090575">
    <property type="term" value="C:RNA polymerase II transcription regulator complex"/>
    <property type="evidence" value="ECO:0007669"/>
    <property type="project" value="TreeGrafter"/>
</dbReference>
<evidence type="ECO:0000256" key="1">
    <source>
        <dbReference type="ARBA" id="ARBA00010940"/>
    </source>
</evidence>
<feature type="compositionally biased region" description="Polar residues" evidence="6">
    <location>
        <begin position="359"/>
        <end position="373"/>
    </location>
</feature>